<feature type="compositionally biased region" description="Polar residues" evidence="1">
    <location>
        <begin position="1"/>
        <end position="12"/>
    </location>
</feature>
<evidence type="ECO:0000313" key="3">
    <source>
        <dbReference type="Proteomes" id="UP001164743"/>
    </source>
</evidence>
<evidence type="ECO:0000313" key="2">
    <source>
        <dbReference type="EMBL" id="WAQ80867.1"/>
    </source>
</evidence>
<keyword evidence="3" id="KW-1185">Reference proteome</keyword>
<reference evidence="2" key="1">
    <citation type="submission" date="2022-10" db="EMBL/GenBank/DDBJ databases">
        <title>Puccinia triticina Genome sequencing and assembly.</title>
        <authorList>
            <person name="Li C."/>
        </authorList>
    </citation>
    <scope>NUCLEOTIDE SEQUENCE</scope>
    <source>
        <strain evidence="2">Pt15</strain>
    </source>
</reference>
<dbReference type="Proteomes" id="UP001164743">
    <property type="component" value="Chromosome 1A"/>
</dbReference>
<feature type="region of interest" description="Disordered" evidence="1">
    <location>
        <begin position="1"/>
        <end position="21"/>
    </location>
</feature>
<dbReference type="EMBL" id="CP110421">
    <property type="protein sequence ID" value="WAQ80867.1"/>
    <property type="molecule type" value="Genomic_DNA"/>
</dbReference>
<dbReference type="GeneID" id="77806103"/>
<proteinExistence type="predicted"/>
<evidence type="ECO:0000256" key="1">
    <source>
        <dbReference type="SAM" id="MobiDB-lite"/>
    </source>
</evidence>
<accession>A0ABY7CAB7</accession>
<sequence length="80" mass="8610">MSVPQTPSTLRRSSPAPPLGTSLVLDDLSTLSRKRSRPSSLVVFPSRIIARSIRSALLFPKSISSAVKTYQTQASLVVSL</sequence>
<name>A0ABY7CAB7_9BASI</name>
<dbReference type="RefSeq" id="XP_053016422.1">
    <property type="nucleotide sequence ID" value="XM_053165208.1"/>
</dbReference>
<protein>
    <submittedName>
        <fullName evidence="2">Uncharacterized protein</fullName>
    </submittedName>
</protein>
<gene>
    <name evidence="2" type="ORF">PtA15_1A205</name>
</gene>
<organism evidence="2 3">
    <name type="scientific">Puccinia triticina</name>
    <dbReference type="NCBI Taxonomy" id="208348"/>
    <lineage>
        <taxon>Eukaryota</taxon>
        <taxon>Fungi</taxon>
        <taxon>Dikarya</taxon>
        <taxon>Basidiomycota</taxon>
        <taxon>Pucciniomycotina</taxon>
        <taxon>Pucciniomycetes</taxon>
        <taxon>Pucciniales</taxon>
        <taxon>Pucciniaceae</taxon>
        <taxon>Puccinia</taxon>
    </lineage>
</organism>